<keyword evidence="4" id="KW-1185">Reference proteome</keyword>
<protein>
    <submittedName>
        <fullName evidence="3">Uncharacterized protein</fullName>
    </submittedName>
</protein>
<feature type="transmembrane region" description="Helical" evidence="2">
    <location>
        <begin position="14"/>
        <end position="34"/>
    </location>
</feature>
<keyword evidence="2" id="KW-0812">Transmembrane</keyword>
<organism evidence="3 4">
    <name type="scientific">Desulfobotulus mexicanus</name>
    <dbReference type="NCBI Taxonomy" id="2586642"/>
    <lineage>
        <taxon>Bacteria</taxon>
        <taxon>Pseudomonadati</taxon>
        <taxon>Thermodesulfobacteriota</taxon>
        <taxon>Desulfobacteria</taxon>
        <taxon>Desulfobacterales</taxon>
        <taxon>Desulfobacteraceae</taxon>
        <taxon>Desulfobotulus</taxon>
    </lineage>
</organism>
<dbReference type="EMBL" id="VDMB01000026">
    <property type="protein sequence ID" value="TYT73546.1"/>
    <property type="molecule type" value="Genomic_DNA"/>
</dbReference>
<evidence type="ECO:0000256" key="2">
    <source>
        <dbReference type="SAM" id="Phobius"/>
    </source>
</evidence>
<dbReference type="RefSeq" id="WP_139450589.1">
    <property type="nucleotide sequence ID" value="NZ_VDMB01000026.1"/>
</dbReference>
<evidence type="ECO:0000313" key="3">
    <source>
        <dbReference type="EMBL" id="TYT73546.1"/>
    </source>
</evidence>
<feature type="compositionally biased region" description="Basic and acidic residues" evidence="1">
    <location>
        <begin position="249"/>
        <end position="269"/>
    </location>
</feature>
<evidence type="ECO:0000313" key="4">
    <source>
        <dbReference type="Proteomes" id="UP000321899"/>
    </source>
</evidence>
<comment type="caution">
    <text evidence="3">The sequence shown here is derived from an EMBL/GenBank/DDBJ whole genome shotgun (WGS) entry which is preliminary data.</text>
</comment>
<reference evidence="3 4" key="1">
    <citation type="submission" date="2019-06" db="EMBL/GenBank/DDBJ databases">
        <title>Desulfobotulus mexicanus sp. nov., a novel sulfate-reducing bacterium isolated from the sediment of an alkaline crater lake in Mexico.</title>
        <authorList>
            <person name="Hirschler-Rea A."/>
        </authorList>
    </citation>
    <scope>NUCLEOTIDE SEQUENCE [LARGE SCALE GENOMIC DNA]</scope>
    <source>
        <strain evidence="3 4">PAR22N</strain>
    </source>
</reference>
<gene>
    <name evidence="3" type="ORF">FIM25_14555</name>
</gene>
<feature type="transmembrane region" description="Helical" evidence="2">
    <location>
        <begin position="92"/>
        <end position="114"/>
    </location>
</feature>
<sequence>MPQTMPSSGLSRKFVLVLLVLLVFGEVIVFAVAWNTSGKKSWLQVQNSEGAIIYETRGDTLTRFDRYYFEQNFGPLENYHTRLIAQEIPFPMTAWLFAAIGVPVGLVLFMAFFVKVWRSLFSGKPEGSSESDPANESWGRVVSRMDRPGVFMVGGLVFVSVLALWVLPALLSRAALSALELVLRFRWIFAALFTGVLSLCFWFIYLRYRLAARAMDARLELERLRLHLEMQVGQIACKEEKTQLISDNRQGKESEDRMSSETVEMKKIP</sequence>
<feature type="transmembrane region" description="Helical" evidence="2">
    <location>
        <begin position="187"/>
        <end position="208"/>
    </location>
</feature>
<keyword evidence="2" id="KW-1133">Transmembrane helix</keyword>
<dbReference type="OrthoDB" id="5501627at2"/>
<feature type="region of interest" description="Disordered" evidence="1">
    <location>
        <begin position="245"/>
        <end position="269"/>
    </location>
</feature>
<dbReference type="AlphaFoldDB" id="A0A5S5MCU6"/>
<proteinExistence type="predicted"/>
<dbReference type="Proteomes" id="UP000321899">
    <property type="component" value="Unassembled WGS sequence"/>
</dbReference>
<keyword evidence="2" id="KW-0472">Membrane</keyword>
<feature type="transmembrane region" description="Helical" evidence="2">
    <location>
        <begin position="149"/>
        <end position="167"/>
    </location>
</feature>
<name>A0A5S5MCU6_9BACT</name>
<accession>A0A5S5MCU6</accession>
<evidence type="ECO:0000256" key="1">
    <source>
        <dbReference type="SAM" id="MobiDB-lite"/>
    </source>
</evidence>